<name>A0A6M6BJ19_9BACT</name>
<dbReference type="RefSeq" id="WP_171591896.1">
    <property type="nucleotide sequence ID" value="NZ_CP053538.1"/>
</dbReference>
<proteinExistence type="predicted"/>
<dbReference type="KEGG" id="hts:HMJ29_12970"/>
<accession>A0A6M6BJ19</accession>
<keyword evidence="2" id="KW-1185">Reference proteome</keyword>
<sequence>MIIPTIHYHIIRYLLLTAGSWLLSMHYLVGQPTPQLFPLHTFFQANYDSTIIYQSSSTRNNSPNYLILAKYQDKVYFFMYTSPYRVAEGRYFPGELSKKFAQGELAFSRMPPDTNRYLLPTTAAPTTLAHCWRNVAPSQLWQVRDDQRRLNPQGNCILEDGDENMFYLIDKRAIRTAYFYAPAYFEECEGKKLNRQLAIKAITALRALTQ</sequence>
<evidence type="ECO:0000313" key="2">
    <source>
        <dbReference type="Proteomes" id="UP000501623"/>
    </source>
</evidence>
<organism evidence="1 2">
    <name type="scientific">Hymenobacter taeanensis</name>
    <dbReference type="NCBI Taxonomy" id="2735321"/>
    <lineage>
        <taxon>Bacteria</taxon>
        <taxon>Pseudomonadati</taxon>
        <taxon>Bacteroidota</taxon>
        <taxon>Cytophagia</taxon>
        <taxon>Cytophagales</taxon>
        <taxon>Hymenobacteraceae</taxon>
        <taxon>Hymenobacter</taxon>
    </lineage>
</organism>
<protein>
    <submittedName>
        <fullName evidence="1">Uncharacterized protein</fullName>
    </submittedName>
</protein>
<dbReference type="EMBL" id="CP053538">
    <property type="protein sequence ID" value="QJX47804.1"/>
    <property type="molecule type" value="Genomic_DNA"/>
</dbReference>
<dbReference type="Proteomes" id="UP000501623">
    <property type="component" value="Chromosome"/>
</dbReference>
<dbReference type="AlphaFoldDB" id="A0A6M6BJ19"/>
<evidence type="ECO:0000313" key="1">
    <source>
        <dbReference type="EMBL" id="QJX47804.1"/>
    </source>
</evidence>
<gene>
    <name evidence="1" type="ORF">HMJ29_12970</name>
</gene>
<reference evidence="1 2" key="1">
    <citation type="submission" date="2020-05" db="EMBL/GenBank/DDBJ databases">
        <title>Complete genome sequence of Hymenobacter sp. TS19 in Coasted Sand Dune.</title>
        <authorList>
            <person name="Lee J.-H."/>
            <person name="Jung J.-H."/>
            <person name="Jeong S."/>
            <person name="Zhao L."/>
            <person name="Kim M.-K."/>
            <person name="Seo H.-S."/>
            <person name="Lim S."/>
        </authorList>
    </citation>
    <scope>NUCLEOTIDE SEQUENCE [LARGE SCALE GENOMIC DNA]</scope>
    <source>
        <strain evidence="1 2">TS19</strain>
    </source>
</reference>